<keyword evidence="2" id="KW-1185">Reference proteome</keyword>
<organism evidence="1 2">
    <name type="scientific">Paenibacillus baekrokdamisoli</name>
    <dbReference type="NCBI Taxonomy" id="1712516"/>
    <lineage>
        <taxon>Bacteria</taxon>
        <taxon>Bacillati</taxon>
        <taxon>Bacillota</taxon>
        <taxon>Bacilli</taxon>
        <taxon>Bacillales</taxon>
        <taxon>Paenibacillaceae</taxon>
        <taxon>Paenibacillus</taxon>
    </lineage>
</organism>
<dbReference type="PROSITE" id="PS00893">
    <property type="entry name" value="NUDIX_BOX"/>
    <property type="match status" value="1"/>
</dbReference>
<dbReference type="InterPro" id="IPR015797">
    <property type="entry name" value="NUDIX_hydrolase-like_dom_sf"/>
</dbReference>
<accession>A0A3G9IP77</accession>
<dbReference type="Gene3D" id="3.90.79.10">
    <property type="entry name" value="Nucleoside Triphosphate Pyrophosphohydrolase"/>
    <property type="match status" value="1"/>
</dbReference>
<dbReference type="EMBL" id="AP019308">
    <property type="protein sequence ID" value="BBH20072.1"/>
    <property type="molecule type" value="Genomic_DNA"/>
</dbReference>
<name>A0A3G9IP77_9BACL</name>
<evidence type="ECO:0000313" key="2">
    <source>
        <dbReference type="Proteomes" id="UP000275368"/>
    </source>
</evidence>
<dbReference type="RefSeq" id="WP_125654849.1">
    <property type="nucleotide sequence ID" value="NZ_AP019308.1"/>
</dbReference>
<dbReference type="GO" id="GO:0016787">
    <property type="term" value="F:hydrolase activity"/>
    <property type="evidence" value="ECO:0007669"/>
    <property type="project" value="InterPro"/>
</dbReference>
<sequence length="177" mass="20248">MAEIRELYPNLFQKAIWGKIELEFRMDLPESHLISNVNIVPFVNNECVVIRLENGQWEIPGGTLEKGEYYLDTIKRELIEEAGATLHSFHPFGGWKCYSHHLQPYKPHLPHPEFYRIVGYGEVQLVSLPQIPADGEKVVAVESMSVQDAVNKFQQVGRNDLAELYQLAKTIRNSSAK</sequence>
<dbReference type="InterPro" id="IPR020084">
    <property type="entry name" value="NUDIX_hydrolase_CS"/>
</dbReference>
<dbReference type="KEGG" id="pbk:Back11_14170"/>
<dbReference type="InterPro" id="IPR000086">
    <property type="entry name" value="NUDIX_hydrolase_dom"/>
</dbReference>
<gene>
    <name evidence="1" type="ORF">Back11_14170</name>
</gene>
<reference evidence="1 2" key="1">
    <citation type="submission" date="2018-11" db="EMBL/GenBank/DDBJ databases">
        <title>Complete genome sequence of Paenibacillus baekrokdamisoli strain KCTC 33723.</title>
        <authorList>
            <person name="Kang S.W."/>
            <person name="Lee K.C."/>
            <person name="Kim K.K."/>
            <person name="Kim J.S."/>
            <person name="Kim D.S."/>
            <person name="Ko S.H."/>
            <person name="Yang S.H."/>
            <person name="Lee J.S."/>
        </authorList>
    </citation>
    <scope>NUCLEOTIDE SEQUENCE [LARGE SCALE GENOMIC DNA]</scope>
    <source>
        <strain evidence="1 2">KCTC 33723</strain>
    </source>
</reference>
<evidence type="ECO:0000313" key="1">
    <source>
        <dbReference type="EMBL" id="BBH20072.1"/>
    </source>
</evidence>
<dbReference type="AlphaFoldDB" id="A0A3G9IP77"/>
<proteinExistence type="predicted"/>
<dbReference type="Pfam" id="PF00293">
    <property type="entry name" value="NUDIX"/>
    <property type="match status" value="1"/>
</dbReference>
<dbReference type="Proteomes" id="UP000275368">
    <property type="component" value="Chromosome"/>
</dbReference>
<dbReference type="PROSITE" id="PS51462">
    <property type="entry name" value="NUDIX"/>
    <property type="match status" value="1"/>
</dbReference>
<dbReference type="OrthoDB" id="3689607at2"/>
<dbReference type="SUPFAM" id="SSF55811">
    <property type="entry name" value="Nudix"/>
    <property type="match status" value="1"/>
</dbReference>
<protein>
    <submittedName>
        <fullName evidence="1">Uncharacterized protein</fullName>
    </submittedName>
</protein>